<sequence>MLALNQGRPKILLLLLVLSFLLFHHLPARAQVACPPGMIPYGTGTNQSVCGADPSYQSPSTPPPPLVKWAERWGAIATYEPAGILGQAAGLASKSDAINTAMSECQKRGGGSHCKLDIWYSNQCVAMVVSDKGYNTSTGMTPDLATQKGMQTCIASGDPNCHVYYSACSMAERIQ</sequence>
<evidence type="ECO:0000256" key="1">
    <source>
        <dbReference type="SAM" id="SignalP"/>
    </source>
</evidence>
<dbReference type="Pfam" id="PF13827">
    <property type="entry name" value="DUF4189"/>
    <property type="match status" value="1"/>
</dbReference>
<organism evidence="3 4">
    <name type="scientific">Burkholderia contaminans</name>
    <dbReference type="NCBI Taxonomy" id="488447"/>
    <lineage>
        <taxon>Bacteria</taxon>
        <taxon>Pseudomonadati</taxon>
        <taxon>Pseudomonadota</taxon>
        <taxon>Betaproteobacteria</taxon>
        <taxon>Burkholderiales</taxon>
        <taxon>Burkholderiaceae</taxon>
        <taxon>Burkholderia</taxon>
        <taxon>Burkholderia cepacia complex</taxon>
    </lineage>
</organism>
<evidence type="ECO:0000313" key="4">
    <source>
        <dbReference type="Proteomes" id="UP001172109"/>
    </source>
</evidence>
<dbReference type="AlphaFoldDB" id="A0AAP4R5D2"/>
<comment type="caution">
    <text evidence="3">The sequence shown here is derived from an EMBL/GenBank/DDBJ whole genome shotgun (WGS) entry which is preliminary data.</text>
</comment>
<accession>A0AAP4R5D2</accession>
<dbReference type="EMBL" id="JAUJQS010000020">
    <property type="protein sequence ID" value="MDN7567844.1"/>
    <property type="molecule type" value="Genomic_DNA"/>
</dbReference>
<name>A0AAP4R5D2_9BURK</name>
<dbReference type="RefSeq" id="WP_105819035.1">
    <property type="nucleotide sequence ID" value="NZ_CADEUY010000011.1"/>
</dbReference>
<gene>
    <name evidence="3" type="ORF">QZM56_25365</name>
</gene>
<evidence type="ECO:0000313" key="3">
    <source>
        <dbReference type="EMBL" id="MDN7567844.1"/>
    </source>
</evidence>
<protein>
    <submittedName>
        <fullName evidence="3">DUF4189 domain-containing protein</fullName>
    </submittedName>
</protein>
<feature type="domain" description="DUF4189" evidence="2">
    <location>
        <begin position="73"/>
        <end position="168"/>
    </location>
</feature>
<feature type="chain" id="PRO_5044475304" evidence="1">
    <location>
        <begin position="31"/>
        <end position="175"/>
    </location>
</feature>
<dbReference type="Proteomes" id="UP001172109">
    <property type="component" value="Unassembled WGS sequence"/>
</dbReference>
<reference evidence="3" key="1">
    <citation type="submission" date="2023-07" db="EMBL/GenBank/DDBJ databases">
        <title>A collection of bacterial strains from the Burkholderia cepacia Research Laboratory and Repository.</title>
        <authorList>
            <person name="Lipuma J."/>
            <person name="Spilker T."/>
            <person name="Caverly L."/>
        </authorList>
    </citation>
    <scope>NUCLEOTIDE SEQUENCE</scope>
    <source>
        <strain evidence="3">AU44979</strain>
    </source>
</reference>
<keyword evidence="1" id="KW-0732">Signal</keyword>
<proteinExistence type="predicted"/>
<feature type="signal peptide" evidence="1">
    <location>
        <begin position="1"/>
        <end position="30"/>
    </location>
</feature>
<evidence type="ECO:0000259" key="2">
    <source>
        <dbReference type="Pfam" id="PF13827"/>
    </source>
</evidence>
<dbReference type="InterPro" id="IPR025240">
    <property type="entry name" value="DUF4189"/>
</dbReference>